<accession>A0A8J6Y961</accession>
<dbReference type="Proteomes" id="UP000648239">
    <property type="component" value="Unassembled WGS sequence"/>
</dbReference>
<dbReference type="PANTHER" id="PTHR24567">
    <property type="entry name" value="CRP FAMILY TRANSCRIPTIONAL REGULATORY PROTEIN"/>
    <property type="match status" value="1"/>
</dbReference>
<feature type="domain" description="Cyclic nucleotide-binding" evidence="1">
    <location>
        <begin position="11"/>
        <end position="117"/>
    </location>
</feature>
<dbReference type="CDD" id="cd00038">
    <property type="entry name" value="CAP_ED"/>
    <property type="match status" value="1"/>
</dbReference>
<organism evidence="2 3">
    <name type="scientific">Candidatus Polarisedimenticola svalbardensis</name>
    <dbReference type="NCBI Taxonomy" id="2886004"/>
    <lineage>
        <taxon>Bacteria</taxon>
        <taxon>Pseudomonadati</taxon>
        <taxon>Acidobacteriota</taxon>
        <taxon>Candidatus Polarisedimenticolia</taxon>
        <taxon>Candidatus Polarisedimenticolales</taxon>
        <taxon>Candidatus Polarisedimenticolaceae</taxon>
        <taxon>Candidatus Polarisedimenticola</taxon>
    </lineage>
</organism>
<evidence type="ECO:0000313" key="2">
    <source>
        <dbReference type="EMBL" id="MBD3868636.1"/>
    </source>
</evidence>
<dbReference type="SMART" id="SM00100">
    <property type="entry name" value="cNMP"/>
    <property type="match status" value="1"/>
</dbReference>
<dbReference type="InterPro" id="IPR000595">
    <property type="entry name" value="cNMP-bd_dom"/>
</dbReference>
<proteinExistence type="predicted"/>
<protein>
    <submittedName>
        <fullName evidence="2">Cyclic nucleotide-binding domain-containing protein</fullName>
    </submittedName>
</protein>
<dbReference type="Pfam" id="PF00027">
    <property type="entry name" value="cNMP_binding"/>
    <property type="match status" value="1"/>
</dbReference>
<gene>
    <name evidence="2" type="ORF">IFK94_10975</name>
</gene>
<name>A0A8J6Y961_9BACT</name>
<dbReference type="GO" id="GO:0003700">
    <property type="term" value="F:DNA-binding transcription factor activity"/>
    <property type="evidence" value="ECO:0007669"/>
    <property type="project" value="TreeGrafter"/>
</dbReference>
<dbReference type="AlphaFoldDB" id="A0A8J6Y961"/>
<sequence>MMEDPLRTADLCKGLADEEYAKLSSCGEQFTRSTGEYLFMLGDVADRLYVVLEGKVALCFPMSFGNVMKDVTVESARPGQTLGWSTLVKPYRFTLSARASETTRLVSFSRNDLLNLFEKEPRIGYLVLTALSELLGYRLLRGQALWARELQRTVDAGATVGED</sequence>
<dbReference type="Gene3D" id="2.60.120.10">
    <property type="entry name" value="Jelly Rolls"/>
    <property type="match status" value="1"/>
</dbReference>
<dbReference type="InterPro" id="IPR050397">
    <property type="entry name" value="Env_Response_Regulators"/>
</dbReference>
<evidence type="ECO:0000259" key="1">
    <source>
        <dbReference type="PROSITE" id="PS50042"/>
    </source>
</evidence>
<comment type="caution">
    <text evidence="2">The sequence shown here is derived from an EMBL/GenBank/DDBJ whole genome shotgun (WGS) entry which is preliminary data.</text>
</comment>
<dbReference type="InterPro" id="IPR018490">
    <property type="entry name" value="cNMP-bd_dom_sf"/>
</dbReference>
<dbReference type="EMBL" id="JACXWD010000037">
    <property type="protein sequence ID" value="MBD3868636.1"/>
    <property type="molecule type" value="Genomic_DNA"/>
</dbReference>
<evidence type="ECO:0000313" key="3">
    <source>
        <dbReference type="Proteomes" id="UP000648239"/>
    </source>
</evidence>
<dbReference type="PROSITE" id="PS50042">
    <property type="entry name" value="CNMP_BINDING_3"/>
    <property type="match status" value="1"/>
</dbReference>
<dbReference type="InterPro" id="IPR014710">
    <property type="entry name" value="RmlC-like_jellyroll"/>
</dbReference>
<dbReference type="SUPFAM" id="SSF51206">
    <property type="entry name" value="cAMP-binding domain-like"/>
    <property type="match status" value="1"/>
</dbReference>
<dbReference type="GO" id="GO:0005829">
    <property type="term" value="C:cytosol"/>
    <property type="evidence" value="ECO:0007669"/>
    <property type="project" value="TreeGrafter"/>
</dbReference>
<dbReference type="PANTHER" id="PTHR24567:SF74">
    <property type="entry name" value="HTH-TYPE TRANSCRIPTIONAL REGULATOR ARCR"/>
    <property type="match status" value="1"/>
</dbReference>
<reference evidence="2 3" key="1">
    <citation type="submission" date="2020-08" db="EMBL/GenBank/DDBJ databases">
        <title>Acidobacteriota in marine sediments use diverse sulfur dissimilation pathways.</title>
        <authorList>
            <person name="Wasmund K."/>
        </authorList>
    </citation>
    <scope>NUCLEOTIDE SEQUENCE [LARGE SCALE GENOMIC DNA]</scope>
    <source>
        <strain evidence="2">MAG AM4</strain>
    </source>
</reference>